<organism evidence="3 4">
    <name type="scientific">Agromyces aurantiacus</name>
    <dbReference type="NCBI Taxonomy" id="165814"/>
    <lineage>
        <taxon>Bacteria</taxon>
        <taxon>Bacillati</taxon>
        <taxon>Actinomycetota</taxon>
        <taxon>Actinomycetes</taxon>
        <taxon>Micrococcales</taxon>
        <taxon>Microbacteriaceae</taxon>
        <taxon>Agromyces</taxon>
    </lineage>
</organism>
<evidence type="ECO:0000313" key="3">
    <source>
        <dbReference type="EMBL" id="MFC4828906.1"/>
    </source>
</evidence>
<dbReference type="Pfam" id="PF01243">
    <property type="entry name" value="PNPOx_N"/>
    <property type="match status" value="1"/>
</dbReference>
<dbReference type="InterPro" id="IPR011576">
    <property type="entry name" value="Pyridox_Oxase_N"/>
</dbReference>
<gene>
    <name evidence="3" type="ORF">ACFPER_08915</name>
</gene>
<dbReference type="Proteomes" id="UP001595960">
    <property type="component" value="Unassembled WGS sequence"/>
</dbReference>
<dbReference type="SUPFAM" id="SSF50475">
    <property type="entry name" value="FMN-binding split barrel"/>
    <property type="match status" value="1"/>
</dbReference>
<protein>
    <submittedName>
        <fullName evidence="3">Pyridoxamine 5'-phosphate oxidase family protein</fullName>
    </submittedName>
</protein>
<dbReference type="PANTHER" id="PTHR35176:SF6">
    <property type="entry name" value="HEME OXYGENASE HI_0854-RELATED"/>
    <property type="match status" value="1"/>
</dbReference>
<dbReference type="PANTHER" id="PTHR35176">
    <property type="entry name" value="HEME OXYGENASE HI_0854-RELATED"/>
    <property type="match status" value="1"/>
</dbReference>
<proteinExistence type="predicted"/>
<dbReference type="EMBL" id="JBHSJC010000001">
    <property type="protein sequence ID" value="MFC4828906.1"/>
    <property type="molecule type" value="Genomic_DNA"/>
</dbReference>
<reference evidence="4" key="1">
    <citation type="journal article" date="2019" name="Int. J. Syst. Evol. Microbiol.">
        <title>The Global Catalogue of Microorganisms (GCM) 10K type strain sequencing project: providing services to taxonomists for standard genome sequencing and annotation.</title>
        <authorList>
            <consortium name="The Broad Institute Genomics Platform"/>
            <consortium name="The Broad Institute Genome Sequencing Center for Infectious Disease"/>
            <person name="Wu L."/>
            <person name="Ma J."/>
        </authorList>
    </citation>
    <scope>NUCLEOTIDE SEQUENCE [LARGE SCALE GENOMIC DNA]</scope>
    <source>
        <strain evidence="4">CGMCC 1.12192</strain>
    </source>
</reference>
<feature type="domain" description="Pyridoxamine 5'-phosphate oxidase N-terminal" evidence="2">
    <location>
        <begin position="4"/>
        <end position="100"/>
    </location>
</feature>
<evidence type="ECO:0000259" key="2">
    <source>
        <dbReference type="Pfam" id="PF01243"/>
    </source>
</evidence>
<dbReference type="RefSeq" id="WP_307834918.1">
    <property type="nucleotide sequence ID" value="NZ_JAFBBW010000001.1"/>
</dbReference>
<comment type="caution">
    <text evidence="3">The sequence shown here is derived from an EMBL/GenBank/DDBJ whole genome shotgun (WGS) entry which is preliminary data.</text>
</comment>
<dbReference type="Gene3D" id="2.30.110.10">
    <property type="entry name" value="Electron Transport, Fmn-binding Protein, Chain A"/>
    <property type="match status" value="1"/>
</dbReference>
<keyword evidence="1" id="KW-0560">Oxidoreductase</keyword>
<dbReference type="InterPro" id="IPR012349">
    <property type="entry name" value="Split_barrel_FMN-bd"/>
</dbReference>
<sequence length="157" mass="17408">MLHARQLVASNRYLALATVDAEGRPWCSPVYFAADDELECFYWMSATTSRHSRNIVANPEVSLAVFDSTVEPYHGRGVYSTGLAEVVAGDELQGALTVYPGDPSRGGSPITAEEVSDPSPWRLYRARAAAIWVLCPRPPRQPCPRHGRDDDHRARVR</sequence>
<evidence type="ECO:0000313" key="4">
    <source>
        <dbReference type="Proteomes" id="UP001595960"/>
    </source>
</evidence>
<evidence type="ECO:0000256" key="1">
    <source>
        <dbReference type="ARBA" id="ARBA00023002"/>
    </source>
</evidence>
<accession>A0ABV9R607</accession>
<keyword evidence="4" id="KW-1185">Reference proteome</keyword>
<name>A0ABV9R607_9MICO</name>
<dbReference type="InterPro" id="IPR052019">
    <property type="entry name" value="F420H2_bilvrd_red/Heme_oxyg"/>
</dbReference>